<dbReference type="RefSeq" id="WP_193157443.1">
    <property type="nucleotide sequence ID" value="NZ_CP065217.1"/>
</dbReference>
<gene>
    <name evidence="1" type="ORF">I3X05_07505</name>
</gene>
<accession>A0AAJ4LVJ6</accession>
<evidence type="ECO:0000313" key="1">
    <source>
        <dbReference type="EMBL" id="QPL54953.1"/>
    </source>
</evidence>
<dbReference type="AlphaFoldDB" id="A0AAJ4LVJ6"/>
<dbReference type="Proteomes" id="UP000594435">
    <property type="component" value="Chromosome 1"/>
</dbReference>
<proteinExistence type="predicted"/>
<name>A0AAJ4LVJ6_9VIBR</name>
<dbReference type="EMBL" id="CP065217">
    <property type="protein sequence ID" value="QPL54953.1"/>
    <property type="molecule type" value="Genomic_DNA"/>
</dbReference>
<reference evidence="1 2" key="1">
    <citation type="submission" date="2020-11" db="EMBL/GenBank/DDBJ databases">
        <title>Complete and Circularized Genome Assembly of a human isolate of Vibrio navarrensis biotype pommerensis with MiSeq and MinION Sequence Data.</title>
        <authorList>
            <person name="Schwartz K."/>
            <person name="Borowiak M."/>
            <person name="Deneke C."/>
            <person name="Balau V."/>
            <person name="Metelmann C."/>
            <person name="Strauch E."/>
        </authorList>
    </citation>
    <scope>NUCLEOTIDE SEQUENCE [LARGE SCALE GENOMIC DNA]</scope>
    <source>
        <strain evidence="1 2">20-VB00237</strain>
    </source>
</reference>
<protein>
    <submittedName>
        <fullName evidence="1">Phage protein</fullName>
    </submittedName>
</protein>
<sequence>MKYYEMTKNFVFREFECGLTVEQTAKLCFKSVRQVKEWDKGKTIPNECKRLMRMVKGRELSQCKTWESFKMHHDRLELPTGRKVTAQEVLAGIALLEIESPTDLKTMSKLLKYARLVGKIMYIQKNRS</sequence>
<evidence type="ECO:0000313" key="2">
    <source>
        <dbReference type="Proteomes" id="UP000594435"/>
    </source>
</evidence>
<organism evidence="1 2">
    <name type="scientific">Vibrio navarrensis</name>
    <dbReference type="NCBI Taxonomy" id="29495"/>
    <lineage>
        <taxon>Bacteria</taxon>
        <taxon>Pseudomonadati</taxon>
        <taxon>Pseudomonadota</taxon>
        <taxon>Gammaproteobacteria</taxon>
        <taxon>Vibrionales</taxon>
        <taxon>Vibrionaceae</taxon>
        <taxon>Vibrio</taxon>
    </lineage>
</organism>